<gene>
    <name evidence="10" type="ORF">SAMN02745135_01098</name>
</gene>
<dbReference type="PANTHER" id="PTHR30255:SF2">
    <property type="entry name" value="SINGLE-STRANDED-DNA-SPECIFIC EXONUCLEASE RECJ"/>
    <property type="match status" value="1"/>
</dbReference>
<organism evidence="10 11">
    <name type="scientific">Caloranaerobacter azorensis DSM 13643</name>
    <dbReference type="NCBI Taxonomy" id="1121264"/>
    <lineage>
        <taxon>Bacteria</taxon>
        <taxon>Bacillati</taxon>
        <taxon>Bacillota</taxon>
        <taxon>Tissierellia</taxon>
        <taxon>Tissierellales</taxon>
        <taxon>Thermohalobacteraceae</taxon>
        <taxon>Caloranaerobacter</taxon>
    </lineage>
</organism>
<dbReference type="AlphaFoldDB" id="A0A1M5TRH9"/>
<dbReference type="GO" id="GO:0006310">
    <property type="term" value="P:DNA recombination"/>
    <property type="evidence" value="ECO:0007669"/>
    <property type="project" value="InterPro"/>
</dbReference>
<dbReference type="Pfam" id="PF01368">
    <property type="entry name" value="DHH"/>
    <property type="match status" value="1"/>
</dbReference>
<dbReference type="Pfam" id="PF02272">
    <property type="entry name" value="DHHA1"/>
    <property type="match status" value="1"/>
</dbReference>
<keyword evidence="3" id="KW-0540">Nuclease</keyword>
<evidence type="ECO:0000259" key="8">
    <source>
        <dbReference type="Pfam" id="PF02272"/>
    </source>
</evidence>
<feature type="domain" description="RecJ OB" evidence="9">
    <location>
        <begin position="458"/>
        <end position="564"/>
    </location>
</feature>
<evidence type="ECO:0000259" key="9">
    <source>
        <dbReference type="Pfam" id="PF17768"/>
    </source>
</evidence>
<dbReference type="InterPro" id="IPR041122">
    <property type="entry name" value="RecJ_OB"/>
</dbReference>
<reference evidence="11" key="1">
    <citation type="submission" date="2016-11" db="EMBL/GenBank/DDBJ databases">
        <authorList>
            <person name="Varghese N."/>
            <person name="Submissions S."/>
        </authorList>
    </citation>
    <scope>NUCLEOTIDE SEQUENCE [LARGE SCALE GENOMIC DNA]</scope>
    <source>
        <strain evidence="11">DSM 13643</strain>
    </source>
</reference>
<sequence length="846" mass="97672">MIRYDKFIKLYNEDYSNINEISSAFSISSITAKVLINRGIKTVEECKNFINVSLENLYNPFLLKDMDVAVERIINAIQKNEQIWIYGDYDVDGITSTTILKLYLQKIGCNVNYYIPDRMTEGYGVNKDAIDYIVDKGGQLIITVDCGITAIDEVKYCNEKGIEIIITDHHLCKEEMPNALAVINPNRKDSDYPFKKLAGVGVAFKLIQAISNKLNIEIPIREILPIVAIGTVADVVSLTGENRILVKEGLALINQTENIGVKALLEVTGLKDKEITVGHVGFVIGPRINAAGRLGSAKTGVELLTCKSKEKALSLAVELDRINRERQEIEMQILKEAEEIIKNDSRYEKEKVLVIAKENWHHGVIGIVASRICEKYFKPCILIAIEGNQGRGSARSIPTFDIYEGLSRVSEFFNKFGGHKQAAGLSINTEKIEDFRKGINEIAEELLMEEDMIDEIKVDDVLKIKDIDYKIIDELKLLKPYGIGNPSPLFISKDVKLINIKAVGSEGKHLKFSIEDEGNVVDCIGFNLGYKMQYIKEGDRVDIVFLPDVNIYMNETKIQLNIKDIFIRNKISNDIEEKYYLDFIYNLKEKRNNTISNPDNKIIIKKVDDRIRYLIGFLHNNDNTLVIINNLLNAKRVINELYFQGREFNKRISINIGDEFKIRTNTLLISPLYRGYDLSVFDKIIFFDICFDEIDFFDIIKKLIYKEVYLLFDEKDFKMNQVLLNDFIPKLIELRIIYKTFLLNKKNVFKIDIESYFNYLSKNFKIKINRSKFIFILEILKDSNLIEYKIVQNDYYIKLKQKPKDNIEILEIPVYKSANFLLDNQKRMKNTFLNLFELKKEEMIWI</sequence>
<dbReference type="Gene3D" id="3.90.1640.30">
    <property type="match status" value="1"/>
</dbReference>
<dbReference type="NCBIfam" id="TIGR00644">
    <property type="entry name" value="recJ"/>
    <property type="match status" value="1"/>
</dbReference>
<evidence type="ECO:0000256" key="3">
    <source>
        <dbReference type="ARBA" id="ARBA00022722"/>
    </source>
</evidence>
<dbReference type="GO" id="GO:0008409">
    <property type="term" value="F:5'-3' exonuclease activity"/>
    <property type="evidence" value="ECO:0007669"/>
    <property type="project" value="InterPro"/>
</dbReference>
<evidence type="ECO:0000256" key="4">
    <source>
        <dbReference type="ARBA" id="ARBA00022801"/>
    </source>
</evidence>
<dbReference type="EMBL" id="FQXO01000024">
    <property type="protein sequence ID" value="SHH53003.1"/>
    <property type="molecule type" value="Genomic_DNA"/>
</dbReference>
<feature type="domain" description="DHHA1" evidence="8">
    <location>
        <begin position="351"/>
        <end position="444"/>
    </location>
</feature>
<evidence type="ECO:0000256" key="1">
    <source>
        <dbReference type="ARBA" id="ARBA00005915"/>
    </source>
</evidence>
<evidence type="ECO:0000259" key="7">
    <source>
        <dbReference type="Pfam" id="PF01368"/>
    </source>
</evidence>
<feature type="domain" description="DDH" evidence="7">
    <location>
        <begin position="82"/>
        <end position="231"/>
    </location>
</feature>
<dbReference type="OrthoDB" id="9809852at2"/>
<comment type="similarity">
    <text evidence="1">Belongs to the RecJ family.</text>
</comment>
<keyword evidence="11" id="KW-1185">Reference proteome</keyword>
<dbReference type="InterPro" id="IPR051673">
    <property type="entry name" value="SSDNA_exonuclease_RecJ"/>
</dbReference>
<dbReference type="GO" id="GO:0006281">
    <property type="term" value="P:DNA repair"/>
    <property type="evidence" value="ECO:0007669"/>
    <property type="project" value="InterPro"/>
</dbReference>
<evidence type="ECO:0000313" key="11">
    <source>
        <dbReference type="Proteomes" id="UP000183967"/>
    </source>
</evidence>
<dbReference type="Gene3D" id="3.10.310.30">
    <property type="match status" value="1"/>
</dbReference>
<dbReference type="InterPro" id="IPR003156">
    <property type="entry name" value="DHHA1_dom"/>
</dbReference>
<dbReference type="GO" id="GO:0003676">
    <property type="term" value="F:nucleic acid binding"/>
    <property type="evidence" value="ECO:0007669"/>
    <property type="project" value="InterPro"/>
</dbReference>
<dbReference type="InterPro" id="IPR004610">
    <property type="entry name" value="RecJ"/>
</dbReference>
<dbReference type="InterPro" id="IPR038763">
    <property type="entry name" value="DHH_sf"/>
</dbReference>
<keyword evidence="5 10" id="KW-0269">Exonuclease</keyword>
<accession>A0A1M5TRH9</accession>
<name>A0A1M5TRH9_9FIRM</name>
<feature type="coiled-coil region" evidence="6">
    <location>
        <begin position="312"/>
        <end position="344"/>
    </location>
</feature>
<proteinExistence type="inferred from homology"/>
<dbReference type="PANTHER" id="PTHR30255">
    <property type="entry name" value="SINGLE-STRANDED-DNA-SPECIFIC EXONUCLEASE RECJ"/>
    <property type="match status" value="1"/>
</dbReference>
<dbReference type="Proteomes" id="UP000183967">
    <property type="component" value="Unassembled WGS sequence"/>
</dbReference>
<evidence type="ECO:0000313" key="10">
    <source>
        <dbReference type="EMBL" id="SHH53003.1"/>
    </source>
</evidence>
<protein>
    <recommendedName>
        <fullName evidence="2">Single-stranded-DNA-specific exonuclease RecJ</fullName>
    </recommendedName>
</protein>
<dbReference type="InterPro" id="IPR001667">
    <property type="entry name" value="DDH_dom"/>
</dbReference>
<dbReference type="Pfam" id="PF17768">
    <property type="entry name" value="RecJ_OB"/>
    <property type="match status" value="1"/>
</dbReference>
<evidence type="ECO:0000256" key="6">
    <source>
        <dbReference type="SAM" id="Coils"/>
    </source>
</evidence>
<evidence type="ECO:0000256" key="5">
    <source>
        <dbReference type="ARBA" id="ARBA00022839"/>
    </source>
</evidence>
<dbReference type="SUPFAM" id="SSF64182">
    <property type="entry name" value="DHH phosphoesterases"/>
    <property type="match status" value="1"/>
</dbReference>
<evidence type="ECO:0000256" key="2">
    <source>
        <dbReference type="ARBA" id="ARBA00019841"/>
    </source>
</evidence>
<dbReference type="RefSeq" id="WP_073196099.1">
    <property type="nucleotide sequence ID" value="NZ_FQXO01000024.1"/>
</dbReference>
<keyword evidence="6" id="KW-0175">Coiled coil</keyword>
<keyword evidence="4" id="KW-0378">Hydrolase</keyword>